<organism evidence="9 10">
    <name type="scientific">Penicillium italicum</name>
    <name type="common">Blue mold</name>
    <dbReference type="NCBI Taxonomy" id="40296"/>
    <lineage>
        <taxon>Eukaryota</taxon>
        <taxon>Fungi</taxon>
        <taxon>Dikarya</taxon>
        <taxon>Ascomycota</taxon>
        <taxon>Pezizomycotina</taxon>
        <taxon>Eurotiomycetes</taxon>
        <taxon>Eurotiomycetidae</taxon>
        <taxon>Eurotiales</taxon>
        <taxon>Aspergillaceae</taxon>
        <taxon>Penicillium</taxon>
    </lineage>
</organism>
<dbReference type="PhylomeDB" id="A0A0A2L3M1"/>
<dbReference type="Proteomes" id="UP000030104">
    <property type="component" value="Unassembled WGS sequence"/>
</dbReference>
<dbReference type="InterPro" id="IPR051430">
    <property type="entry name" value="Fungal_TF_Env_Response"/>
</dbReference>
<keyword evidence="10" id="KW-1185">Reference proteome</keyword>
<evidence type="ECO:0000256" key="6">
    <source>
        <dbReference type="ARBA" id="ARBA00023242"/>
    </source>
</evidence>
<dbReference type="HOGENOM" id="CLU_007091_2_0_1"/>
<dbReference type="GO" id="GO:0005634">
    <property type="term" value="C:nucleus"/>
    <property type="evidence" value="ECO:0007669"/>
    <property type="project" value="TreeGrafter"/>
</dbReference>
<evidence type="ECO:0000256" key="1">
    <source>
        <dbReference type="ARBA" id="ARBA00022723"/>
    </source>
</evidence>
<reference evidence="9 10" key="1">
    <citation type="journal article" date="2015" name="Mol. Plant Microbe Interact.">
        <title>Genome, transcriptome, and functional analyses of Penicillium expansum provide new insights into secondary metabolism and pathogenicity.</title>
        <authorList>
            <person name="Ballester A.R."/>
            <person name="Marcet-Houben M."/>
            <person name="Levin E."/>
            <person name="Sela N."/>
            <person name="Selma-Lazaro C."/>
            <person name="Carmona L."/>
            <person name="Wisniewski M."/>
            <person name="Droby S."/>
            <person name="Gonzalez-Candelas L."/>
            <person name="Gabaldon T."/>
        </authorList>
    </citation>
    <scope>NUCLEOTIDE SEQUENCE [LARGE SCALE GENOMIC DNA]</scope>
    <source>
        <strain evidence="9 10">PHI-1</strain>
    </source>
</reference>
<proteinExistence type="predicted"/>
<dbReference type="EMBL" id="JQGA01000595">
    <property type="protein sequence ID" value="KGO74604.1"/>
    <property type="molecule type" value="Genomic_DNA"/>
</dbReference>
<evidence type="ECO:0000313" key="9">
    <source>
        <dbReference type="EMBL" id="KGO74604.1"/>
    </source>
</evidence>
<evidence type="ECO:0000256" key="7">
    <source>
        <dbReference type="SAM" id="MobiDB-lite"/>
    </source>
</evidence>
<accession>A0A0A2L3M1</accession>
<feature type="region of interest" description="Disordered" evidence="7">
    <location>
        <begin position="30"/>
        <end position="77"/>
    </location>
</feature>
<evidence type="ECO:0000256" key="3">
    <source>
        <dbReference type="ARBA" id="ARBA00023015"/>
    </source>
</evidence>
<dbReference type="GO" id="GO:0001228">
    <property type="term" value="F:DNA-binding transcription activator activity, RNA polymerase II-specific"/>
    <property type="evidence" value="ECO:0007669"/>
    <property type="project" value="TreeGrafter"/>
</dbReference>
<dbReference type="CDD" id="cd12148">
    <property type="entry name" value="fungal_TF_MHR"/>
    <property type="match status" value="1"/>
</dbReference>
<dbReference type="OMA" id="CQSALEW"/>
<dbReference type="PANTHER" id="PTHR31944:SF130">
    <property type="entry name" value="ZN(II)2CYS6 TRANSCRIPTION FACTO (EUROFUNG)"/>
    <property type="match status" value="1"/>
</dbReference>
<evidence type="ECO:0000256" key="5">
    <source>
        <dbReference type="ARBA" id="ARBA00023163"/>
    </source>
</evidence>
<dbReference type="SMART" id="SM00906">
    <property type="entry name" value="Fungal_trans"/>
    <property type="match status" value="1"/>
</dbReference>
<dbReference type="AlphaFoldDB" id="A0A0A2L3M1"/>
<evidence type="ECO:0000256" key="4">
    <source>
        <dbReference type="ARBA" id="ARBA00023125"/>
    </source>
</evidence>
<keyword evidence="2" id="KW-0862">Zinc</keyword>
<dbReference type="OrthoDB" id="4236860at2759"/>
<gene>
    <name evidence="9" type="ORF">PITC_002490</name>
</gene>
<evidence type="ECO:0000256" key="2">
    <source>
        <dbReference type="ARBA" id="ARBA00022833"/>
    </source>
</evidence>
<keyword evidence="1" id="KW-0479">Metal-binding</keyword>
<protein>
    <submittedName>
        <fullName evidence="9">Transcription factor, fungi</fullName>
    </submittedName>
</protein>
<evidence type="ECO:0000313" key="10">
    <source>
        <dbReference type="Proteomes" id="UP000030104"/>
    </source>
</evidence>
<sequence length="862" mass="95401">MFKGIPNLNACASAAAAQWRAHSVARQPTTVTNTAFASDRGAATSMPRDTPVDTPPDSGITTGSTRTEPFPNSEPPRRAMAGGPMHHEYHGLTGNALAPPYRGRPHDRERKDSFLETVLGAPKAAVNQEPYVNTGILHRPKRPALASEQGVQAPSQVHDAHIDDEEDPLSPTDKLDLAPRMMMRGCETKTRFSGSGIFASLVAQFPDIKPFAEEIRVSAPIFAQLQPDLKRVKGGLFRLMVLTRPFADPTTASLIDMLPSRSVIDELVGLYIAYFESTYRILHVPSFLRELDQLWAMLDSPASISAAFVVQLLLVLSCAWSLADLASLQAKNAGELKCQSALEWTLHAGKWIENLHTKRPEITSLRLSILLILAHKSHGMRRSQAWLTTSTLVKQAMMAGYHRDPSRYTRISVFNKEMRRRIWTTIVELDLQVALDRGMPPSVQTFDYDAAPGLNIFDEEIHENSTGVPESRPLSEVTDSSFQSILSRSLPLRLQACSLMHSPRISCRYEDILRLDGELNRHLSQIPAWVTADTNDIATQHKVILWKGLIETKICQSLLSIHTPFAIEARRESLFAPSARTRLDAASRILSTQRRLHEISRTLSLSMLGEWTIQAYISICQLLHTTEFDTSSSSHPISSTFILHNIPGISESLLSLVETVLIALEERSLLMTKGAKDYSFLSTIVALVKSRLWPAQATMYKQQAVERVLSFAQIIFSRHTNCDHLGDEGMGNFKNNQLAAFMAAPTMVPVMQPEFDPNGMHPPPQPGAIPAAEFDPLLEIFDWEDLTTLWMGASQPRKLLAGHMAGPAGGRFAFVKDADKPDTVQLKFILGAQSQPEEVVYALGGLGVFAGSDDPVPDTLYY</sequence>
<dbReference type="STRING" id="40296.A0A0A2L3M1"/>
<keyword evidence="3" id="KW-0805">Transcription regulation</keyword>
<dbReference type="PANTHER" id="PTHR31944">
    <property type="entry name" value="HEME-RESPONSIVE ZINC FINGER TRANSCRIPTION FACTOR HAP1"/>
    <property type="match status" value="1"/>
</dbReference>
<dbReference type="InterPro" id="IPR007219">
    <property type="entry name" value="XnlR_reg_dom"/>
</dbReference>
<keyword evidence="4" id="KW-0238">DNA-binding</keyword>
<comment type="caution">
    <text evidence="9">The sequence shown here is derived from an EMBL/GenBank/DDBJ whole genome shotgun (WGS) entry which is preliminary data.</text>
</comment>
<dbReference type="GO" id="GO:0000978">
    <property type="term" value="F:RNA polymerase II cis-regulatory region sequence-specific DNA binding"/>
    <property type="evidence" value="ECO:0007669"/>
    <property type="project" value="TreeGrafter"/>
</dbReference>
<keyword evidence="5" id="KW-0804">Transcription</keyword>
<name>A0A0A2L3M1_PENIT</name>
<dbReference type="Pfam" id="PF04082">
    <property type="entry name" value="Fungal_trans"/>
    <property type="match status" value="1"/>
</dbReference>
<feature type="domain" description="Xylanolytic transcriptional activator regulatory" evidence="8">
    <location>
        <begin position="385"/>
        <end position="459"/>
    </location>
</feature>
<keyword evidence="6" id="KW-0539">Nucleus</keyword>
<evidence type="ECO:0000259" key="8">
    <source>
        <dbReference type="SMART" id="SM00906"/>
    </source>
</evidence>
<dbReference type="GO" id="GO:0008270">
    <property type="term" value="F:zinc ion binding"/>
    <property type="evidence" value="ECO:0007669"/>
    <property type="project" value="InterPro"/>
</dbReference>
<dbReference type="GO" id="GO:0006351">
    <property type="term" value="P:DNA-templated transcription"/>
    <property type="evidence" value="ECO:0007669"/>
    <property type="project" value="InterPro"/>
</dbReference>